<dbReference type="AlphaFoldDB" id="A0A7W4FFA3"/>
<evidence type="ECO:0000313" key="1">
    <source>
        <dbReference type="EMBL" id="MBB2156685.1"/>
    </source>
</evidence>
<protein>
    <submittedName>
        <fullName evidence="1">Uncharacterized protein</fullName>
    </submittedName>
</protein>
<gene>
    <name evidence="1" type="ORF">HLH33_10240</name>
</gene>
<organism evidence="1 2">
    <name type="scientific">Gluconacetobacter diazotrophicus</name>
    <name type="common">Acetobacter diazotrophicus</name>
    <dbReference type="NCBI Taxonomy" id="33996"/>
    <lineage>
        <taxon>Bacteria</taxon>
        <taxon>Pseudomonadati</taxon>
        <taxon>Pseudomonadota</taxon>
        <taxon>Alphaproteobacteria</taxon>
        <taxon>Acetobacterales</taxon>
        <taxon>Acetobacteraceae</taxon>
        <taxon>Gluconacetobacter</taxon>
    </lineage>
</organism>
<sequence length="112" mass="11915">MTGPRNAPSPVPLRAWCRGSVLRHAPHGATAVPPPEPLATSLTTRPVPVRSRLARDLALGCAWAAARTVQGLRGLGVLRPNHVSRLVPVIVRMADAADWAQPGRPSGRRDEA</sequence>
<accession>A0A7W4FFA3</accession>
<dbReference type="RefSeq" id="WP_183115904.1">
    <property type="nucleotide sequence ID" value="NZ_JABEQG010000017.1"/>
</dbReference>
<reference evidence="1 2" key="1">
    <citation type="submission" date="2020-04" db="EMBL/GenBank/DDBJ databases">
        <title>Description of novel Gluconacetobacter.</title>
        <authorList>
            <person name="Sombolestani A."/>
        </authorList>
    </citation>
    <scope>NUCLEOTIDE SEQUENCE [LARGE SCALE GENOMIC DNA]</scope>
    <source>
        <strain evidence="1 2">LMG 7603</strain>
    </source>
</reference>
<proteinExistence type="predicted"/>
<comment type="caution">
    <text evidence="1">The sequence shown here is derived from an EMBL/GenBank/DDBJ whole genome shotgun (WGS) entry which is preliminary data.</text>
</comment>
<evidence type="ECO:0000313" key="2">
    <source>
        <dbReference type="Proteomes" id="UP000550787"/>
    </source>
</evidence>
<dbReference type="EMBL" id="JABEQG010000017">
    <property type="protein sequence ID" value="MBB2156685.1"/>
    <property type="molecule type" value="Genomic_DNA"/>
</dbReference>
<name>A0A7W4FFA3_GLUDI</name>
<dbReference type="Proteomes" id="UP000550787">
    <property type="component" value="Unassembled WGS sequence"/>
</dbReference>